<evidence type="ECO:0000313" key="3">
    <source>
        <dbReference type="WBParaSite" id="SMRG1_24640.1"/>
    </source>
</evidence>
<dbReference type="AlphaFoldDB" id="A0AA84ZCL6"/>
<keyword evidence="1" id="KW-0732">Signal</keyword>
<protein>
    <submittedName>
        <fullName evidence="3">Uncharacterized protein</fullName>
    </submittedName>
</protein>
<dbReference type="WBParaSite" id="SMRG1_24640.1">
    <property type="protein sequence ID" value="SMRG1_24640.1"/>
    <property type="gene ID" value="SMRG1_24640"/>
</dbReference>
<feature type="signal peptide" evidence="1">
    <location>
        <begin position="1"/>
        <end position="22"/>
    </location>
</feature>
<feature type="chain" id="PRO_5041654328" evidence="1">
    <location>
        <begin position="23"/>
        <end position="79"/>
    </location>
</feature>
<sequence>MHLTFIVAFTVLILVNFSNVNGLSTLDNAVKDILLTDLAKEINEELKKLSQNDQSIPSELRKKRGLNDIILGLAALGRK</sequence>
<reference evidence="3" key="1">
    <citation type="submission" date="2023-11" db="UniProtKB">
        <authorList>
            <consortium name="WormBaseParasite"/>
        </authorList>
    </citation>
    <scope>IDENTIFICATION</scope>
</reference>
<accession>A0AA84ZCL6</accession>
<proteinExistence type="predicted"/>
<dbReference type="Proteomes" id="UP000050790">
    <property type="component" value="Unassembled WGS sequence"/>
</dbReference>
<name>A0AA84ZCL6_9TREM</name>
<evidence type="ECO:0000256" key="1">
    <source>
        <dbReference type="SAM" id="SignalP"/>
    </source>
</evidence>
<evidence type="ECO:0000313" key="2">
    <source>
        <dbReference type="Proteomes" id="UP000050790"/>
    </source>
</evidence>
<organism evidence="2 3">
    <name type="scientific">Schistosoma margrebowiei</name>
    <dbReference type="NCBI Taxonomy" id="48269"/>
    <lineage>
        <taxon>Eukaryota</taxon>
        <taxon>Metazoa</taxon>
        <taxon>Spiralia</taxon>
        <taxon>Lophotrochozoa</taxon>
        <taxon>Platyhelminthes</taxon>
        <taxon>Trematoda</taxon>
        <taxon>Digenea</taxon>
        <taxon>Strigeidida</taxon>
        <taxon>Schistosomatoidea</taxon>
        <taxon>Schistosomatidae</taxon>
        <taxon>Schistosoma</taxon>
    </lineage>
</organism>